<name>A0AAD7U4T7_9STRA</name>
<dbReference type="PANTHER" id="PTHR10142">
    <property type="entry name" value="DNA REPAIR PROTEIN COMPLEMENTING XP-A CELLS"/>
    <property type="match status" value="1"/>
</dbReference>
<feature type="region of interest" description="Disordered" evidence="4">
    <location>
        <begin position="129"/>
        <end position="152"/>
    </location>
</feature>
<evidence type="ECO:0000256" key="4">
    <source>
        <dbReference type="SAM" id="MobiDB-lite"/>
    </source>
</evidence>
<keyword evidence="3" id="KW-0539">Nucleus</keyword>
<dbReference type="InterPro" id="IPR022656">
    <property type="entry name" value="XPA_C"/>
</dbReference>
<dbReference type="InterPro" id="IPR009061">
    <property type="entry name" value="DNA-bd_dom_put_sf"/>
</dbReference>
<dbReference type="InterPro" id="IPR037129">
    <property type="entry name" value="XPA_sf"/>
</dbReference>
<keyword evidence="2" id="KW-0862">Zinc</keyword>
<dbReference type="GO" id="GO:0006284">
    <property type="term" value="P:base-excision repair"/>
    <property type="evidence" value="ECO:0007669"/>
    <property type="project" value="TreeGrafter"/>
</dbReference>
<dbReference type="AlphaFoldDB" id="A0AAD7U4T7"/>
<gene>
    <name evidence="6" type="ORF">CTAYLR_002981</name>
</gene>
<dbReference type="InterPro" id="IPR000465">
    <property type="entry name" value="XPA/RAD14"/>
</dbReference>
<dbReference type="PANTHER" id="PTHR10142:SF0">
    <property type="entry name" value="DNA REPAIR PROTEIN COMPLEMENTING XP-A CELLS"/>
    <property type="match status" value="1"/>
</dbReference>
<organism evidence="6 7">
    <name type="scientific">Chrysophaeum taylorii</name>
    <dbReference type="NCBI Taxonomy" id="2483200"/>
    <lineage>
        <taxon>Eukaryota</taxon>
        <taxon>Sar</taxon>
        <taxon>Stramenopiles</taxon>
        <taxon>Ochrophyta</taxon>
        <taxon>Pelagophyceae</taxon>
        <taxon>Pelagomonadales</taxon>
        <taxon>Pelagomonadaceae</taxon>
        <taxon>Chrysophaeum</taxon>
    </lineage>
</organism>
<dbReference type="EMBL" id="JAQMWT010000675">
    <property type="protein sequence ID" value="KAJ8598341.1"/>
    <property type="molecule type" value="Genomic_DNA"/>
</dbReference>
<dbReference type="Pfam" id="PF05181">
    <property type="entry name" value="XPA_C"/>
    <property type="match status" value="1"/>
</dbReference>
<sequence>MCLSAAQKARIEANRLEALRRRREGARASPPKRQRGMCAECGGPADPSLASFEIFVCAKHRSEKLDLITATEAAQEYLLPKATLAELRSVARKNPRGFATPMKLYLRLDLEEAAKNRFGSLDHLEAERHKRHKAAYGRQERRAATFFRTPSS</sequence>
<evidence type="ECO:0000313" key="7">
    <source>
        <dbReference type="Proteomes" id="UP001230188"/>
    </source>
</evidence>
<dbReference type="GO" id="GO:0070914">
    <property type="term" value="P:UV-damage excision repair"/>
    <property type="evidence" value="ECO:0007669"/>
    <property type="project" value="TreeGrafter"/>
</dbReference>
<protein>
    <recommendedName>
        <fullName evidence="5">XPA C-terminal domain-containing protein</fullName>
    </recommendedName>
</protein>
<evidence type="ECO:0000256" key="3">
    <source>
        <dbReference type="ARBA" id="ARBA00023242"/>
    </source>
</evidence>
<evidence type="ECO:0000259" key="5">
    <source>
        <dbReference type="Pfam" id="PF05181"/>
    </source>
</evidence>
<comment type="subcellular location">
    <subcellularLocation>
        <location evidence="1">Nucleus</location>
    </subcellularLocation>
</comment>
<comment type="caution">
    <text evidence="6">The sequence shown here is derived from an EMBL/GenBank/DDBJ whole genome shotgun (WGS) entry which is preliminary data.</text>
</comment>
<evidence type="ECO:0000313" key="6">
    <source>
        <dbReference type="EMBL" id="KAJ8598341.1"/>
    </source>
</evidence>
<dbReference type="SUPFAM" id="SSF46955">
    <property type="entry name" value="Putative DNA-binding domain"/>
    <property type="match status" value="1"/>
</dbReference>
<proteinExistence type="predicted"/>
<dbReference type="Gene3D" id="3.90.530.10">
    <property type="entry name" value="XPA C-terminal domain"/>
    <property type="match status" value="1"/>
</dbReference>
<dbReference type="GO" id="GO:0000715">
    <property type="term" value="P:nucleotide-excision repair, DNA damage recognition"/>
    <property type="evidence" value="ECO:0007669"/>
    <property type="project" value="TreeGrafter"/>
</dbReference>
<dbReference type="GO" id="GO:0003684">
    <property type="term" value="F:damaged DNA binding"/>
    <property type="evidence" value="ECO:0007669"/>
    <property type="project" value="InterPro"/>
</dbReference>
<evidence type="ECO:0000256" key="2">
    <source>
        <dbReference type="ARBA" id="ARBA00022833"/>
    </source>
</evidence>
<accession>A0AAD7U4T7</accession>
<reference evidence="6" key="1">
    <citation type="submission" date="2023-01" db="EMBL/GenBank/DDBJ databases">
        <title>Metagenome sequencing of chrysophaentin producing Chrysophaeum taylorii.</title>
        <authorList>
            <person name="Davison J."/>
            <person name="Bewley C."/>
        </authorList>
    </citation>
    <scope>NUCLEOTIDE SEQUENCE</scope>
    <source>
        <strain evidence="6">NIES-1699</strain>
    </source>
</reference>
<feature type="domain" description="XPA C-terminal" evidence="5">
    <location>
        <begin position="64"/>
        <end position="108"/>
    </location>
</feature>
<dbReference type="Proteomes" id="UP001230188">
    <property type="component" value="Unassembled WGS sequence"/>
</dbReference>
<dbReference type="GO" id="GO:0000110">
    <property type="term" value="C:nucleotide-excision repair factor 1 complex"/>
    <property type="evidence" value="ECO:0007669"/>
    <property type="project" value="TreeGrafter"/>
</dbReference>
<keyword evidence="7" id="KW-1185">Reference proteome</keyword>
<dbReference type="GO" id="GO:1901255">
    <property type="term" value="P:nucleotide-excision repair involved in interstrand cross-link repair"/>
    <property type="evidence" value="ECO:0007669"/>
    <property type="project" value="TreeGrafter"/>
</dbReference>
<evidence type="ECO:0000256" key="1">
    <source>
        <dbReference type="ARBA" id="ARBA00004123"/>
    </source>
</evidence>